<proteinExistence type="predicted"/>
<organism evidence="1 2">
    <name type="scientific">Streptomyces evansiae</name>
    <dbReference type="NCBI Taxonomy" id="3075535"/>
    <lineage>
        <taxon>Bacteria</taxon>
        <taxon>Bacillati</taxon>
        <taxon>Actinomycetota</taxon>
        <taxon>Actinomycetes</taxon>
        <taxon>Kitasatosporales</taxon>
        <taxon>Streptomycetaceae</taxon>
        <taxon>Streptomyces</taxon>
    </lineage>
</organism>
<evidence type="ECO:0000313" key="1">
    <source>
        <dbReference type="EMBL" id="MDT0416899.1"/>
    </source>
</evidence>
<name>A0ABD5E655_9ACTN</name>
<dbReference type="PANTHER" id="PTHR43190">
    <property type="entry name" value="N-ACETYL-D-GLUCOSAMINE KINASE"/>
    <property type="match status" value="1"/>
</dbReference>
<gene>
    <name evidence="1" type="ORF">RM574_15510</name>
</gene>
<dbReference type="AlphaFoldDB" id="A0ABD5E655"/>
<dbReference type="InterPro" id="IPR043129">
    <property type="entry name" value="ATPase_NBD"/>
</dbReference>
<comment type="caution">
    <text evidence="1">The sequence shown here is derived from an EMBL/GenBank/DDBJ whole genome shotgun (WGS) entry which is preliminary data.</text>
</comment>
<dbReference type="RefSeq" id="WP_311677145.1">
    <property type="nucleotide sequence ID" value="NZ_JAVRER010000021.1"/>
</dbReference>
<evidence type="ECO:0000313" key="2">
    <source>
        <dbReference type="Proteomes" id="UP001183607"/>
    </source>
</evidence>
<dbReference type="Gene3D" id="3.30.420.40">
    <property type="match status" value="2"/>
</dbReference>
<protein>
    <submittedName>
        <fullName evidence="1">ATPase</fullName>
    </submittedName>
</protein>
<reference evidence="2" key="1">
    <citation type="submission" date="2023-07" db="EMBL/GenBank/DDBJ databases">
        <title>30 novel species of actinomycetes from the DSMZ collection.</title>
        <authorList>
            <person name="Nouioui I."/>
        </authorList>
    </citation>
    <scope>NUCLEOTIDE SEQUENCE [LARGE SCALE GENOMIC DNA]</scope>
    <source>
        <strain evidence="2">DSM 41982</strain>
    </source>
</reference>
<dbReference type="Proteomes" id="UP001183607">
    <property type="component" value="Unassembled WGS sequence"/>
</dbReference>
<dbReference type="SUPFAM" id="SSF53067">
    <property type="entry name" value="Actin-like ATPase domain"/>
    <property type="match status" value="2"/>
</dbReference>
<accession>A0ABD5E655</accession>
<dbReference type="PANTHER" id="PTHR43190:SF3">
    <property type="entry name" value="N-ACETYL-D-GLUCOSAMINE KINASE"/>
    <property type="match status" value="1"/>
</dbReference>
<sequence>METDYIVGVDAGGTRTRLRFATPQGRTLADHRRPAGEWTALDAGGKAAQLAAGLRAVTGRPPLAVAVGAHGCDSDEECGALREAVAERTGVAVTVVNDAFLLEAAVPGEGPAAGLVVGTGSIAVGRRPDGTSLYAGGWGWLLGDPGSAWGTVREAVRLLTRADDRAGRPDDPLLPLLLAHSGGAALRDVVDAMQRLPAHEWAGWAPTVFDAADAGSTAARAALAHGADALVTLVEELRGRGAALSRVIGGGTVLASRPRLARRLAAGLRARLDLPLTVYPGEPVAGAVRLARELAAAG</sequence>
<dbReference type="InterPro" id="IPR052519">
    <property type="entry name" value="Euk-type_GlcNAc_Kinase"/>
</dbReference>
<dbReference type="EMBL" id="JAVRER010000021">
    <property type="protein sequence ID" value="MDT0416899.1"/>
    <property type="molecule type" value="Genomic_DNA"/>
</dbReference>